<evidence type="ECO:0000256" key="5">
    <source>
        <dbReference type="ARBA" id="ARBA00023004"/>
    </source>
</evidence>
<evidence type="ECO:0000256" key="4">
    <source>
        <dbReference type="ARBA" id="ARBA00022982"/>
    </source>
</evidence>
<dbReference type="InterPro" id="IPR041854">
    <property type="entry name" value="BFD-like_2Fe2S-bd_dom_sf"/>
</dbReference>
<dbReference type="Pfam" id="PF04324">
    <property type="entry name" value="Fer2_BFD"/>
    <property type="match status" value="1"/>
</dbReference>
<dbReference type="PANTHER" id="PTHR37424:SF1">
    <property type="entry name" value="BACTERIOFERRITIN-ASSOCIATED FERREDOXIN"/>
    <property type="match status" value="1"/>
</dbReference>
<gene>
    <name evidence="10" type="ORF">GOSPT_115_00480.5</name>
</gene>
<keyword evidence="2" id="KW-0001">2Fe-2S</keyword>
<comment type="caution">
    <text evidence="10">The sequence shown here is derived from an EMBL/GenBank/DDBJ whole genome shotgun (WGS) entry which is preliminary data.</text>
</comment>
<protein>
    <recommendedName>
        <fullName evidence="7">Bacterioferritin-associated ferredoxin</fullName>
    </recommendedName>
</protein>
<dbReference type="GO" id="GO:0051537">
    <property type="term" value="F:2 iron, 2 sulfur cluster binding"/>
    <property type="evidence" value="ECO:0007669"/>
    <property type="project" value="UniProtKB-KW"/>
</dbReference>
<evidence type="ECO:0000256" key="3">
    <source>
        <dbReference type="ARBA" id="ARBA00022723"/>
    </source>
</evidence>
<dbReference type="GO" id="GO:0046872">
    <property type="term" value="F:metal ion binding"/>
    <property type="evidence" value="ECO:0007669"/>
    <property type="project" value="UniProtKB-KW"/>
</dbReference>
<name>H5U4Y4_9ACTN</name>
<evidence type="ECO:0000313" key="10">
    <source>
        <dbReference type="EMBL" id="GAB40792.1"/>
    </source>
</evidence>
<reference evidence="10 11" key="1">
    <citation type="submission" date="2012-02" db="EMBL/GenBank/DDBJ databases">
        <title>Whole genome shotgun sequence of Gordonia sputi NBRC 100414.</title>
        <authorList>
            <person name="Yoshida I."/>
            <person name="Hosoyama A."/>
            <person name="Tsuchikane K."/>
            <person name="Katsumata H."/>
            <person name="Yamazaki S."/>
            <person name="Fujita N."/>
        </authorList>
    </citation>
    <scope>NUCLEOTIDE SEQUENCE [LARGE SCALE GENOMIC DNA]</scope>
    <source>
        <strain evidence="10 11">NBRC 100414</strain>
    </source>
</reference>
<dbReference type="RefSeq" id="WP_005207883.1">
    <property type="nucleotide sequence ID" value="NZ_BAFC01000113.1"/>
</dbReference>
<dbReference type="InterPro" id="IPR052371">
    <property type="entry name" value="BFD-associated_ferredoxin"/>
</dbReference>
<dbReference type="AlphaFoldDB" id="H5U4Y4"/>
<keyword evidence="4" id="KW-0249">Electron transport</keyword>
<feature type="domain" description="BFD-like [2Fe-2S]-binding" evidence="9">
    <location>
        <begin position="3"/>
        <end position="50"/>
    </location>
</feature>
<evidence type="ECO:0000256" key="6">
    <source>
        <dbReference type="ARBA" id="ARBA00023014"/>
    </source>
</evidence>
<dbReference type="PANTHER" id="PTHR37424">
    <property type="entry name" value="BACTERIOFERRITIN-ASSOCIATED FERREDOXIN"/>
    <property type="match status" value="1"/>
</dbReference>
<keyword evidence="11" id="KW-1185">Reference proteome</keyword>
<evidence type="ECO:0000256" key="1">
    <source>
        <dbReference type="ARBA" id="ARBA00022448"/>
    </source>
</evidence>
<dbReference type="EMBL" id="BAFC01000113">
    <property type="protein sequence ID" value="GAB40792.1"/>
    <property type="molecule type" value="Genomic_DNA"/>
</dbReference>
<keyword evidence="3" id="KW-0479">Metal-binding</keyword>
<dbReference type="Proteomes" id="UP000005845">
    <property type="component" value="Unassembled WGS sequence"/>
</dbReference>
<evidence type="ECO:0000256" key="7">
    <source>
        <dbReference type="ARBA" id="ARBA00039386"/>
    </source>
</evidence>
<evidence type="ECO:0000259" key="9">
    <source>
        <dbReference type="Pfam" id="PF04324"/>
    </source>
</evidence>
<evidence type="ECO:0000313" key="11">
    <source>
        <dbReference type="Proteomes" id="UP000005845"/>
    </source>
</evidence>
<dbReference type="eggNOG" id="COG2906">
    <property type="taxonomic scope" value="Bacteria"/>
</dbReference>
<comment type="similarity">
    <text evidence="8">Belongs to the Bfd family.</text>
</comment>
<dbReference type="InterPro" id="IPR007419">
    <property type="entry name" value="BFD-like_2Fe2S-bd_dom"/>
</dbReference>
<keyword evidence="6" id="KW-0411">Iron-sulfur</keyword>
<evidence type="ECO:0000256" key="2">
    <source>
        <dbReference type="ARBA" id="ARBA00022714"/>
    </source>
</evidence>
<organism evidence="10 11">
    <name type="scientific">Gordonia sputi NBRC 100414</name>
    <dbReference type="NCBI Taxonomy" id="1089453"/>
    <lineage>
        <taxon>Bacteria</taxon>
        <taxon>Bacillati</taxon>
        <taxon>Actinomycetota</taxon>
        <taxon>Actinomycetes</taxon>
        <taxon>Mycobacteriales</taxon>
        <taxon>Gordoniaceae</taxon>
        <taxon>Gordonia</taxon>
    </lineage>
</organism>
<keyword evidence="1" id="KW-0813">Transport</keyword>
<dbReference type="Gene3D" id="1.10.10.1100">
    <property type="entry name" value="BFD-like [2Fe-2S]-binding domain"/>
    <property type="match status" value="1"/>
</dbReference>
<evidence type="ECO:0000256" key="8">
    <source>
        <dbReference type="ARBA" id="ARBA00046332"/>
    </source>
</evidence>
<accession>H5U4Y4</accession>
<proteinExistence type="inferred from homology"/>
<sequence length="63" mass="6511">MFVCICRAVTVDEVHEHCDAGARTPDAVSERCGAGEGCGTCIERLTQIVASRTAGRVATTSAA</sequence>
<keyword evidence="5" id="KW-0408">Iron</keyword>